<dbReference type="OrthoDB" id="159487at2759"/>
<comment type="caution">
    <text evidence="1">The sequence shown here is derived from an EMBL/GenBank/DDBJ whole genome shotgun (WGS) entry which is preliminary data.</text>
</comment>
<protein>
    <submittedName>
        <fullName evidence="1">Unnamed protein product</fullName>
    </submittedName>
</protein>
<proteinExistence type="predicted"/>
<dbReference type="EMBL" id="BSXW01001103">
    <property type="protein sequence ID" value="GMF33655.1"/>
    <property type="molecule type" value="Genomic_DNA"/>
</dbReference>
<gene>
    <name evidence="1" type="ORF">Plil01_001434400</name>
</gene>
<organism evidence="1 2">
    <name type="scientific">Phytophthora lilii</name>
    <dbReference type="NCBI Taxonomy" id="2077276"/>
    <lineage>
        <taxon>Eukaryota</taxon>
        <taxon>Sar</taxon>
        <taxon>Stramenopiles</taxon>
        <taxon>Oomycota</taxon>
        <taxon>Peronosporomycetes</taxon>
        <taxon>Peronosporales</taxon>
        <taxon>Peronosporaceae</taxon>
        <taxon>Phytophthora</taxon>
    </lineage>
</organism>
<dbReference type="Proteomes" id="UP001165083">
    <property type="component" value="Unassembled WGS sequence"/>
</dbReference>
<keyword evidence="2" id="KW-1185">Reference proteome</keyword>
<evidence type="ECO:0000313" key="1">
    <source>
        <dbReference type="EMBL" id="GMF33655.1"/>
    </source>
</evidence>
<sequence>MNQDYVGDLVEFDGSSEIGKWNQMTQLTGLDHLAVTGVTLLYQILDIYKAHMELLYSLPVSSTSSRRLFANSTVTAKLDSAISSLNAATASLQTQGDLEALCEDPINTYAENYCANMLNATLVNDTIASANATVEAATNTSINTDVSSTRMLRG</sequence>
<accession>A0A9W7CPJ2</accession>
<reference evidence="1" key="1">
    <citation type="submission" date="2023-04" db="EMBL/GenBank/DDBJ databases">
        <title>Phytophthora lilii NBRC 32176.</title>
        <authorList>
            <person name="Ichikawa N."/>
            <person name="Sato H."/>
            <person name="Tonouchi N."/>
        </authorList>
    </citation>
    <scope>NUCLEOTIDE SEQUENCE</scope>
    <source>
        <strain evidence="1">NBRC 32176</strain>
    </source>
</reference>
<dbReference type="AlphaFoldDB" id="A0A9W7CPJ2"/>
<evidence type="ECO:0000313" key="2">
    <source>
        <dbReference type="Proteomes" id="UP001165083"/>
    </source>
</evidence>
<name>A0A9W7CPJ2_9STRA</name>